<accession>A0A347ZWS7</accession>
<dbReference type="RefSeq" id="WP_116226159.1">
    <property type="nucleotide sequence ID" value="NZ_AP018437.1"/>
</dbReference>
<dbReference type="PANTHER" id="PTHR42949:SF3">
    <property type="entry name" value="ANAEROBIC GLYCEROL-3-PHOSPHATE DEHYDROGENASE SUBUNIT B"/>
    <property type="match status" value="1"/>
</dbReference>
<dbReference type="OrthoDB" id="9776839at2"/>
<dbReference type="PRINTS" id="PR00411">
    <property type="entry name" value="PNDRDTASEI"/>
</dbReference>
<dbReference type="InterPro" id="IPR023753">
    <property type="entry name" value="FAD/NAD-binding_dom"/>
</dbReference>
<dbReference type="Proteomes" id="UP000256388">
    <property type="component" value="Unassembled WGS sequence"/>
</dbReference>
<dbReference type="Gene3D" id="3.50.50.60">
    <property type="entry name" value="FAD/NAD(P)-binding domain"/>
    <property type="match status" value="2"/>
</dbReference>
<evidence type="ECO:0000313" key="3">
    <source>
        <dbReference type="EMBL" id="REG05501.1"/>
    </source>
</evidence>
<feature type="domain" description="FAD/NAD(P)-binding" evidence="2">
    <location>
        <begin position="7"/>
        <end position="306"/>
    </location>
</feature>
<dbReference type="EMBL" id="QUMS01000005">
    <property type="protein sequence ID" value="REG05501.1"/>
    <property type="molecule type" value="Genomic_DNA"/>
</dbReference>
<reference evidence="3 4" key="1">
    <citation type="submission" date="2018-08" db="EMBL/GenBank/DDBJ databases">
        <title>Genomic Encyclopedia of Type Strains, Phase IV (KMG-IV): sequencing the most valuable type-strain genomes for metagenomic binning, comparative biology and taxonomic classification.</title>
        <authorList>
            <person name="Goeker M."/>
        </authorList>
    </citation>
    <scope>NUCLEOTIDE SEQUENCE [LARGE SCALE GENOMIC DNA]</scope>
    <source>
        <strain evidence="3 4">DSM 23923</strain>
    </source>
</reference>
<proteinExistence type="predicted"/>
<dbReference type="InterPro" id="IPR036188">
    <property type="entry name" value="FAD/NAD-bd_sf"/>
</dbReference>
<comment type="caution">
    <text evidence="3">The sequence shown here is derived from an EMBL/GenBank/DDBJ whole genome shotgun (WGS) entry which is preliminary data.</text>
</comment>
<dbReference type="PRINTS" id="PR00368">
    <property type="entry name" value="FADPNR"/>
</dbReference>
<dbReference type="GO" id="GO:0016491">
    <property type="term" value="F:oxidoreductase activity"/>
    <property type="evidence" value="ECO:0007669"/>
    <property type="project" value="UniProtKB-KW"/>
</dbReference>
<dbReference type="SUPFAM" id="SSF51905">
    <property type="entry name" value="FAD/NAD(P)-binding domain"/>
    <property type="match status" value="1"/>
</dbReference>
<evidence type="ECO:0000259" key="2">
    <source>
        <dbReference type="Pfam" id="PF07992"/>
    </source>
</evidence>
<dbReference type="InterPro" id="IPR051691">
    <property type="entry name" value="Metab_Enz_Cyan_OpOx_G3PDH"/>
</dbReference>
<evidence type="ECO:0000313" key="4">
    <source>
        <dbReference type="Proteomes" id="UP000256388"/>
    </source>
</evidence>
<evidence type="ECO:0000256" key="1">
    <source>
        <dbReference type="ARBA" id="ARBA00023002"/>
    </source>
</evidence>
<dbReference type="Pfam" id="PF07992">
    <property type="entry name" value="Pyr_redox_2"/>
    <property type="match status" value="1"/>
</dbReference>
<organism evidence="3 4">
    <name type="scientific">Pelolinea submarina</name>
    <dbReference type="NCBI Taxonomy" id="913107"/>
    <lineage>
        <taxon>Bacteria</taxon>
        <taxon>Bacillati</taxon>
        <taxon>Chloroflexota</taxon>
        <taxon>Anaerolineae</taxon>
        <taxon>Anaerolineales</taxon>
        <taxon>Anaerolineaceae</taxon>
        <taxon>Pelolinea</taxon>
    </lineage>
</organism>
<dbReference type="AlphaFoldDB" id="A0A347ZWS7"/>
<keyword evidence="4" id="KW-1185">Reference proteome</keyword>
<gene>
    <name evidence="3" type="ORF">DFR64_2905</name>
</gene>
<protein>
    <submittedName>
        <fullName evidence="3">Thioredoxin reductase</fullName>
    </submittedName>
</protein>
<name>A0A347ZWS7_9CHLR</name>
<sequence length="425" mass="46970">MTLKNVYDVVVIGSGPGGLAAAVAAKKEGAQDVLIIERDVELGGILLQCIHNGFGLETFKEDLPGPTYAERFIKEAQAIGVEVLLDTMVLDITPQRKIYAASKRNGFIEIESRSIVLAMGCRERTRPQIRIPGSRPAGVYSAGTAQRWVNVEGYMPGNRVVILGSGDIGMIMARRLTFEGAKVERVLEVMDYLTGLTRNYVQCLLDFDIPLQLRHTVKRVIGNTHVEAIEAVQVDAKWNVVPGSEEVIPCDTLLLSVGLIPENELSRKAGVILDPITGGPVVDDNFQTNVHGIFAAGNVVHVYDLVDWVTEAGYEAGKCAAAHAIEVRRKEHHLIPLIAGDNVRYIVPHMLDKRNLEGNEIRLQMRVSKPVEQPVWLEVHDKNNLITRRAERYVRPGEMVTVVLKPDHFAEVSKADSLTIDMVLR</sequence>
<dbReference type="PANTHER" id="PTHR42949">
    <property type="entry name" value="ANAEROBIC GLYCEROL-3-PHOSPHATE DEHYDROGENASE SUBUNIT B"/>
    <property type="match status" value="1"/>
</dbReference>
<keyword evidence="1" id="KW-0560">Oxidoreductase</keyword>